<keyword evidence="2" id="KW-0812">Transmembrane</keyword>
<dbReference type="AlphaFoldDB" id="A0A9P4NP44"/>
<evidence type="ECO:0000313" key="4">
    <source>
        <dbReference type="Proteomes" id="UP000800235"/>
    </source>
</evidence>
<dbReference type="EMBL" id="MU007050">
    <property type="protein sequence ID" value="KAF2429060.1"/>
    <property type="molecule type" value="Genomic_DNA"/>
</dbReference>
<comment type="caution">
    <text evidence="3">The sequence shown here is derived from an EMBL/GenBank/DDBJ whole genome shotgun (WGS) entry which is preliminary data.</text>
</comment>
<organism evidence="3 4">
    <name type="scientific">Tothia fuscella</name>
    <dbReference type="NCBI Taxonomy" id="1048955"/>
    <lineage>
        <taxon>Eukaryota</taxon>
        <taxon>Fungi</taxon>
        <taxon>Dikarya</taxon>
        <taxon>Ascomycota</taxon>
        <taxon>Pezizomycotina</taxon>
        <taxon>Dothideomycetes</taxon>
        <taxon>Pleosporomycetidae</taxon>
        <taxon>Venturiales</taxon>
        <taxon>Cylindrosympodiaceae</taxon>
        <taxon>Tothia</taxon>
    </lineage>
</organism>
<proteinExistence type="predicted"/>
<dbReference type="Proteomes" id="UP000800235">
    <property type="component" value="Unassembled WGS sequence"/>
</dbReference>
<gene>
    <name evidence="3" type="ORF">EJ08DRAFT_306049</name>
</gene>
<name>A0A9P4NP44_9PEZI</name>
<keyword evidence="4" id="KW-1185">Reference proteome</keyword>
<feature type="region of interest" description="Disordered" evidence="1">
    <location>
        <begin position="56"/>
        <end position="118"/>
    </location>
</feature>
<keyword evidence="2" id="KW-1133">Transmembrane helix</keyword>
<reference evidence="3" key="1">
    <citation type="journal article" date="2020" name="Stud. Mycol.">
        <title>101 Dothideomycetes genomes: a test case for predicting lifestyles and emergence of pathogens.</title>
        <authorList>
            <person name="Haridas S."/>
            <person name="Albert R."/>
            <person name="Binder M."/>
            <person name="Bloem J."/>
            <person name="Labutti K."/>
            <person name="Salamov A."/>
            <person name="Andreopoulos B."/>
            <person name="Baker S."/>
            <person name="Barry K."/>
            <person name="Bills G."/>
            <person name="Bluhm B."/>
            <person name="Cannon C."/>
            <person name="Castanera R."/>
            <person name="Culley D."/>
            <person name="Daum C."/>
            <person name="Ezra D."/>
            <person name="Gonzalez J."/>
            <person name="Henrissat B."/>
            <person name="Kuo A."/>
            <person name="Liang C."/>
            <person name="Lipzen A."/>
            <person name="Lutzoni F."/>
            <person name="Magnuson J."/>
            <person name="Mondo S."/>
            <person name="Nolan M."/>
            <person name="Ohm R."/>
            <person name="Pangilinan J."/>
            <person name="Park H.-J."/>
            <person name="Ramirez L."/>
            <person name="Alfaro M."/>
            <person name="Sun H."/>
            <person name="Tritt A."/>
            <person name="Yoshinaga Y."/>
            <person name="Zwiers L.-H."/>
            <person name="Turgeon B."/>
            <person name="Goodwin S."/>
            <person name="Spatafora J."/>
            <person name="Crous P."/>
            <person name="Grigoriev I."/>
        </authorList>
    </citation>
    <scope>NUCLEOTIDE SEQUENCE</scope>
    <source>
        <strain evidence="3">CBS 130266</strain>
    </source>
</reference>
<evidence type="ECO:0000313" key="3">
    <source>
        <dbReference type="EMBL" id="KAF2429060.1"/>
    </source>
</evidence>
<evidence type="ECO:0000256" key="1">
    <source>
        <dbReference type="SAM" id="MobiDB-lite"/>
    </source>
</evidence>
<protein>
    <submittedName>
        <fullName evidence="3">Uncharacterized protein</fullName>
    </submittedName>
</protein>
<keyword evidence="2" id="KW-0472">Membrane</keyword>
<accession>A0A9P4NP44</accession>
<evidence type="ECO:0000256" key="2">
    <source>
        <dbReference type="SAM" id="Phobius"/>
    </source>
</evidence>
<feature type="transmembrane region" description="Helical" evidence="2">
    <location>
        <begin position="152"/>
        <end position="172"/>
    </location>
</feature>
<sequence length="175" mass="18366">MSHVIIDPMQDGIPRMMDDPVSDEMPGVLVDSVSKGIGEPQNQGSDVIPVAMDSSPQKMDPHGAAHLYGEINPDSPERISSGRPTGDKPAVGKPAVGEPAIAKSASDKPAIGKSTDNAARYGNALDSTARTQGNEQTLDFPVHQLSNSGAKAGFSCLVLVLPGFGSILPYLWAFW</sequence>